<dbReference type="PANTHER" id="PTHR42877:SF4">
    <property type="entry name" value="FAD_NAD(P)-BINDING DOMAIN-CONTAINING PROTEIN-RELATED"/>
    <property type="match status" value="1"/>
</dbReference>
<dbReference type="InterPro" id="IPR020946">
    <property type="entry name" value="Flavin_mOase-like"/>
</dbReference>
<dbReference type="EC" id="1.14.13.-" evidence="5"/>
<dbReference type="EMBL" id="CP122566">
    <property type="protein sequence ID" value="WGH92931.1"/>
    <property type="molecule type" value="Genomic_DNA"/>
</dbReference>
<dbReference type="SUPFAM" id="SSF51905">
    <property type="entry name" value="FAD/NAD(P)-binding domain"/>
    <property type="match status" value="1"/>
</dbReference>
<dbReference type="InterPro" id="IPR036188">
    <property type="entry name" value="FAD/NAD-bd_sf"/>
</dbReference>
<proteinExistence type="inferred from homology"/>
<comment type="similarity">
    <text evidence="1">Belongs to the FAD-binding monooxygenase family.</text>
</comment>
<gene>
    <name evidence="5" type="ORF">QDX21_11640</name>
</gene>
<keyword evidence="4 5" id="KW-0560">Oxidoreductase</keyword>
<name>A0AAJ6AGH2_9MICC</name>
<protein>
    <submittedName>
        <fullName evidence="5">NAD(P)/FAD-dependent oxidoreductase</fullName>
        <ecNumber evidence="5">1.14.13.-</ecNumber>
    </submittedName>
</protein>
<evidence type="ECO:0000256" key="2">
    <source>
        <dbReference type="ARBA" id="ARBA00022630"/>
    </source>
</evidence>
<organism evidence="5 6">
    <name type="scientific">Auritidibacter ignavus</name>
    <dbReference type="NCBI Taxonomy" id="678932"/>
    <lineage>
        <taxon>Bacteria</taxon>
        <taxon>Bacillati</taxon>
        <taxon>Actinomycetota</taxon>
        <taxon>Actinomycetes</taxon>
        <taxon>Micrococcales</taxon>
        <taxon>Micrococcaceae</taxon>
        <taxon>Auritidibacter</taxon>
    </lineage>
</organism>
<reference evidence="5 6" key="1">
    <citation type="submission" date="2023-03" db="EMBL/GenBank/DDBJ databases">
        <title>Complete genome sequences of several Auritidibacter ignavus strains isolated from ear infections.</title>
        <authorList>
            <person name="Baehr T."/>
            <person name="Baumhoegger A.M."/>
        </authorList>
    </citation>
    <scope>NUCLEOTIDE SEQUENCE [LARGE SCALE GENOMIC DNA]</scope>
    <source>
        <strain evidence="5 6">BABAE-6</strain>
    </source>
</reference>
<keyword evidence="6" id="KW-1185">Reference proteome</keyword>
<dbReference type="AlphaFoldDB" id="A0AAJ6AGH2"/>
<dbReference type="GO" id="GO:0050661">
    <property type="term" value="F:NADP binding"/>
    <property type="evidence" value="ECO:0007669"/>
    <property type="project" value="InterPro"/>
</dbReference>
<dbReference type="GO" id="GO:0004499">
    <property type="term" value="F:N,N-dimethylaniline monooxygenase activity"/>
    <property type="evidence" value="ECO:0007669"/>
    <property type="project" value="InterPro"/>
</dbReference>
<dbReference type="RefSeq" id="WP_279674791.1">
    <property type="nucleotide sequence ID" value="NZ_CP122566.1"/>
</dbReference>
<evidence type="ECO:0000313" key="6">
    <source>
        <dbReference type="Proteomes" id="UP001224674"/>
    </source>
</evidence>
<dbReference type="Gene3D" id="3.50.50.60">
    <property type="entry name" value="FAD/NAD(P)-binding domain"/>
    <property type="match status" value="2"/>
</dbReference>
<evidence type="ECO:0000256" key="4">
    <source>
        <dbReference type="ARBA" id="ARBA00023002"/>
    </source>
</evidence>
<accession>A0AAJ6AGH2</accession>
<dbReference type="Pfam" id="PF00743">
    <property type="entry name" value="FMO-like"/>
    <property type="match status" value="1"/>
</dbReference>
<dbReference type="GO" id="GO:0050660">
    <property type="term" value="F:flavin adenine dinucleotide binding"/>
    <property type="evidence" value="ECO:0007669"/>
    <property type="project" value="InterPro"/>
</dbReference>
<keyword evidence="3" id="KW-0274">FAD</keyword>
<dbReference type="Proteomes" id="UP001224674">
    <property type="component" value="Chromosome"/>
</dbReference>
<dbReference type="PANTHER" id="PTHR42877">
    <property type="entry name" value="L-ORNITHINE N(5)-MONOOXYGENASE-RELATED"/>
    <property type="match status" value="1"/>
</dbReference>
<evidence type="ECO:0000256" key="3">
    <source>
        <dbReference type="ARBA" id="ARBA00022827"/>
    </source>
</evidence>
<sequence>MYDAVIIGAGFGGLGQAAALKHHGIDNFVILERADDVGGVWRDNTYPGVACDTQSVIYCFSYDLHLEASSMYAPGHELHAYLKNFTRKFGILPHLRTHADVTQARWDSATRTWTVSLRNGESLQTRAVISACGQLGTPYTPNFPGLDTFEGEQFHASRWRHDIDLAGKRVASIGAAATAIQYVPEIAPEVAHLDVFQRSANYILPREEQLFDTQTREAMHTDPEVFRDVREFIYNDRETGFYRTLEGTAASEEGKRQALGFLEREITDPELLEKLTPDFPYGCKRTLRSDAFYPTLRRYNVDLVTEEIREVTPQGIITADGELHELDVIIFATGFQRQKFIDDIDIIGTDGVDLAQRWGISPEAYYGITVDGYPNLFLVYGPNTNLNHNSVVSMLEIQHDYIADFIKRISSGSMHAVEVDADALARVNEKIQKELEASSYSADCSSWFKNSEGRVTNNWSSTVEDYRVALKTPHFQDYTVV</sequence>
<evidence type="ECO:0000313" key="5">
    <source>
        <dbReference type="EMBL" id="WGH92931.1"/>
    </source>
</evidence>
<evidence type="ECO:0000256" key="1">
    <source>
        <dbReference type="ARBA" id="ARBA00010139"/>
    </source>
</evidence>
<keyword evidence="2" id="KW-0285">Flavoprotein</keyword>
<dbReference type="InterPro" id="IPR051209">
    <property type="entry name" value="FAD-bind_Monooxygenase_sf"/>
</dbReference>